<dbReference type="EMBL" id="JOWA01000085">
    <property type="protein sequence ID" value="KEZ45345.1"/>
    <property type="molecule type" value="Genomic_DNA"/>
</dbReference>
<keyword evidence="4" id="KW-0963">Cytoplasm</keyword>
<dbReference type="RefSeq" id="XP_016645144.1">
    <property type="nucleotide sequence ID" value="XM_016785266.1"/>
</dbReference>
<dbReference type="FunFam" id="3.30.40.10:FF:000426">
    <property type="entry name" value="DMA1p Ubiquitin-protein ligase (E3)"/>
    <property type="match status" value="1"/>
</dbReference>
<dbReference type="GO" id="GO:0031578">
    <property type="term" value="P:mitotic spindle orientation checkpoint signaling"/>
    <property type="evidence" value="ECO:0007669"/>
    <property type="project" value="UniProtKB-ARBA"/>
</dbReference>
<feature type="compositionally biased region" description="Low complexity" evidence="14">
    <location>
        <begin position="139"/>
        <end position="152"/>
    </location>
</feature>
<keyword evidence="8" id="KW-0833">Ubl conjugation pathway</keyword>
<evidence type="ECO:0000256" key="2">
    <source>
        <dbReference type="ARBA" id="ARBA00004496"/>
    </source>
</evidence>
<feature type="compositionally biased region" description="Low complexity" evidence="14">
    <location>
        <begin position="43"/>
        <end position="112"/>
    </location>
</feature>
<dbReference type="GO" id="GO:0000132">
    <property type="term" value="P:establishment of mitotic spindle orientation"/>
    <property type="evidence" value="ECO:0007669"/>
    <property type="project" value="UniProtKB-ARBA"/>
</dbReference>
<keyword evidence="10" id="KW-0131">Cell cycle</keyword>
<dbReference type="Pfam" id="PF00498">
    <property type="entry name" value="FHA"/>
    <property type="match status" value="1"/>
</dbReference>
<dbReference type="SUPFAM" id="SSF57850">
    <property type="entry name" value="RING/U-box"/>
    <property type="match status" value="1"/>
</dbReference>
<dbReference type="GO" id="GO:0008270">
    <property type="term" value="F:zinc ion binding"/>
    <property type="evidence" value="ECO:0007669"/>
    <property type="project" value="UniProtKB-KW"/>
</dbReference>
<dbReference type="Gene3D" id="3.30.40.10">
    <property type="entry name" value="Zinc/RING finger domain, C3HC4 (zinc finger)"/>
    <property type="match status" value="1"/>
</dbReference>
<dbReference type="OrthoDB" id="687730at2759"/>
<gene>
    <name evidence="17" type="ORF">SAPIO_CDS2158</name>
</gene>
<dbReference type="GeneID" id="27721230"/>
<dbReference type="Proteomes" id="UP000028545">
    <property type="component" value="Unassembled WGS sequence"/>
</dbReference>
<keyword evidence="6" id="KW-0479">Metal-binding</keyword>
<evidence type="ECO:0000256" key="12">
    <source>
        <dbReference type="ARBA" id="ARBA00080465"/>
    </source>
</evidence>
<evidence type="ECO:0000259" key="15">
    <source>
        <dbReference type="PROSITE" id="PS50006"/>
    </source>
</evidence>
<dbReference type="GO" id="GO:0061630">
    <property type="term" value="F:ubiquitin protein ligase activity"/>
    <property type="evidence" value="ECO:0007669"/>
    <property type="project" value="UniProtKB-EC"/>
</dbReference>
<evidence type="ECO:0000256" key="13">
    <source>
        <dbReference type="PROSITE-ProRule" id="PRU00175"/>
    </source>
</evidence>
<dbReference type="VEuPathDB" id="FungiDB:SAPIO_CDS2158"/>
<evidence type="ECO:0000256" key="11">
    <source>
        <dbReference type="ARBA" id="ARBA00061209"/>
    </source>
</evidence>
<dbReference type="GO" id="GO:0090337">
    <property type="term" value="P:regulation of formin-nucleated actin cable assembly"/>
    <property type="evidence" value="ECO:0007669"/>
    <property type="project" value="UniProtKB-ARBA"/>
</dbReference>
<dbReference type="GO" id="GO:0005829">
    <property type="term" value="C:cytosol"/>
    <property type="evidence" value="ECO:0007669"/>
    <property type="project" value="TreeGrafter"/>
</dbReference>
<feature type="compositionally biased region" description="Polar residues" evidence="14">
    <location>
        <begin position="479"/>
        <end position="493"/>
    </location>
</feature>
<feature type="compositionally biased region" description="Low complexity" evidence="14">
    <location>
        <begin position="186"/>
        <end position="204"/>
    </location>
</feature>
<dbReference type="Pfam" id="PF17123">
    <property type="entry name" value="zf-RING_11"/>
    <property type="match status" value="1"/>
</dbReference>
<feature type="compositionally biased region" description="Low complexity" evidence="14">
    <location>
        <begin position="163"/>
        <end position="176"/>
    </location>
</feature>
<evidence type="ECO:0000256" key="5">
    <source>
        <dbReference type="ARBA" id="ARBA00022679"/>
    </source>
</evidence>
<feature type="domain" description="RING-type" evidence="16">
    <location>
        <begin position="403"/>
        <end position="448"/>
    </location>
</feature>
<dbReference type="SUPFAM" id="SSF49879">
    <property type="entry name" value="SMAD/FHA domain"/>
    <property type="match status" value="1"/>
</dbReference>
<dbReference type="PROSITE" id="PS50006">
    <property type="entry name" value="FHA_DOMAIN"/>
    <property type="match status" value="1"/>
</dbReference>
<feature type="domain" description="FHA" evidence="15">
    <location>
        <begin position="264"/>
        <end position="327"/>
    </location>
</feature>
<dbReference type="PANTHER" id="PTHR15067">
    <property type="entry name" value="E3 UBIQUITIN-PROTEIN LIGASE RNF8"/>
    <property type="match status" value="1"/>
</dbReference>
<evidence type="ECO:0000256" key="7">
    <source>
        <dbReference type="ARBA" id="ARBA00022771"/>
    </source>
</evidence>
<keyword evidence="5" id="KW-0808">Transferase</keyword>
<dbReference type="GO" id="GO:0032153">
    <property type="term" value="C:cell division site"/>
    <property type="evidence" value="ECO:0007669"/>
    <property type="project" value="TreeGrafter"/>
</dbReference>
<dbReference type="OMA" id="TWHFKCV"/>
<evidence type="ECO:0000256" key="14">
    <source>
        <dbReference type="SAM" id="MobiDB-lite"/>
    </source>
</evidence>
<feature type="region of interest" description="Disordered" evidence="14">
    <location>
        <begin position="1"/>
        <end position="227"/>
    </location>
</feature>
<dbReference type="PANTHER" id="PTHR15067:SF7">
    <property type="entry name" value="E3 UBIQUITIN-PROTEIN LIGASE DMA1-RELATED"/>
    <property type="match status" value="1"/>
</dbReference>
<organism evidence="17 18">
    <name type="scientific">Pseudallescheria apiosperma</name>
    <name type="common">Scedosporium apiospermum</name>
    <dbReference type="NCBI Taxonomy" id="563466"/>
    <lineage>
        <taxon>Eukaryota</taxon>
        <taxon>Fungi</taxon>
        <taxon>Dikarya</taxon>
        <taxon>Ascomycota</taxon>
        <taxon>Pezizomycotina</taxon>
        <taxon>Sordariomycetes</taxon>
        <taxon>Hypocreomycetidae</taxon>
        <taxon>Microascales</taxon>
        <taxon>Microascaceae</taxon>
        <taxon>Scedosporium</taxon>
    </lineage>
</organism>
<dbReference type="InterPro" id="IPR013083">
    <property type="entry name" value="Znf_RING/FYVE/PHD"/>
</dbReference>
<keyword evidence="18" id="KW-1185">Reference proteome</keyword>
<sequence length="612" mass="64784">MFTQPFSSPATSSPTPVVSSHASVSSRSSRLRGLSYLRNYTQSHLLSRDQNSSSSSSSSATSPRSSRPLSLSALSRSSGFSHSHSLHSPTSASTSTSTTSPTTTTPAAAPTAVANFDDQPTEPAHSSNRFSAIEPLREPSPTSTSPTSSSTSAINIAGSNTGSSSISPIAPVPVESTLPDAPPPAADATNPSAPQTTDSTSPETDTTHPLDEDTMPRSRDNGAAAASENLPSIRFSSYYDARAPRPSLSFLPVSRTLPTGSEVIKVGRYSERDAQPQVPPNTPSAAPVGFKSKVVSRRHCEFWFENGKWYIKDVKSSSGTFLNHIRLSPPGTESKPYIVNDGDIIQLGIDFKGGEEMIFRCVKMRLELNRGWQSKLNNFNMSTHKRLRNLASNGSGSNSSQDCSICLNSVAPCQSLFVAPCSHTWHFKCIKSLLTSPQYPIFVCPNCRASADLEAEVEDPCEEWQQLTGEESANDESNNEPASTAADTTSVDSHLQVPETSVADVGDVTMPVDIATPPRSDQALPANRSQNSSDPVPIPPLLRNQARPLPAGLDVLTNGHEGPITPRNNAGPWVFDGSAGIAGLAPGLAGADVALGEMRSLDSAAMESVGHS</sequence>
<dbReference type="PROSITE" id="PS50089">
    <property type="entry name" value="ZF_RING_2"/>
    <property type="match status" value="1"/>
</dbReference>
<dbReference type="KEGG" id="sapo:SAPIO_CDS2158"/>
<dbReference type="GO" id="GO:0000151">
    <property type="term" value="C:ubiquitin ligase complex"/>
    <property type="evidence" value="ECO:0007669"/>
    <property type="project" value="TreeGrafter"/>
</dbReference>
<feature type="compositionally biased region" description="Basic and acidic residues" evidence="14">
    <location>
        <begin position="205"/>
        <end position="220"/>
    </location>
</feature>
<comment type="similarity">
    <text evidence="11">Belongs to the DMA1 family.</text>
</comment>
<feature type="compositionally biased region" description="Low complexity" evidence="14">
    <location>
        <begin position="7"/>
        <end position="28"/>
    </location>
</feature>
<feature type="region of interest" description="Disordered" evidence="14">
    <location>
        <begin position="458"/>
        <end position="546"/>
    </location>
</feature>
<evidence type="ECO:0000256" key="3">
    <source>
        <dbReference type="ARBA" id="ARBA00012483"/>
    </source>
</evidence>
<comment type="subcellular location">
    <subcellularLocation>
        <location evidence="2">Cytoplasm</location>
    </subcellularLocation>
</comment>
<keyword evidence="7 13" id="KW-0863">Zinc-finger</keyword>
<dbReference type="GO" id="GO:0006511">
    <property type="term" value="P:ubiquitin-dependent protein catabolic process"/>
    <property type="evidence" value="ECO:0007669"/>
    <property type="project" value="TreeGrafter"/>
</dbReference>
<dbReference type="EC" id="2.3.2.27" evidence="3"/>
<reference evidence="17 18" key="1">
    <citation type="journal article" date="2014" name="Genome Announc.">
        <title>Draft genome sequence of the pathogenic fungus Scedosporium apiospermum.</title>
        <authorList>
            <person name="Vandeputte P."/>
            <person name="Ghamrawi S."/>
            <person name="Rechenmann M."/>
            <person name="Iltis A."/>
            <person name="Giraud S."/>
            <person name="Fleury M."/>
            <person name="Thornton C."/>
            <person name="Delhaes L."/>
            <person name="Meyer W."/>
            <person name="Papon N."/>
            <person name="Bouchara J.P."/>
        </authorList>
    </citation>
    <scope>NUCLEOTIDE SEQUENCE [LARGE SCALE GENOMIC DNA]</scope>
    <source>
        <strain evidence="17 18">IHEM 14462</strain>
    </source>
</reference>
<dbReference type="FunFam" id="2.60.200.20:FF:000030">
    <property type="entry name" value="FHA domain-containing protein"/>
    <property type="match status" value="1"/>
</dbReference>
<evidence type="ECO:0000256" key="4">
    <source>
        <dbReference type="ARBA" id="ARBA00022490"/>
    </source>
</evidence>
<evidence type="ECO:0000259" key="16">
    <source>
        <dbReference type="PROSITE" id="PS50089"/>
    </source>
</evidence>
<comment type="catalytic activity">
    <reaction evidence="1">
        <text>S-ubiquitinyl-[E2 ubiquitin-conjugating enzyme]-L-cysteine + [acceptor protein]-L-lysine = [E2 ubiquitin-conjugating enzyme]-L-cysteine + N(6)-ubiquitinyl-[acceptor protein]-L-lysine.</text>
        <dbReference type="EC" id="2.3.2.27"/>
    </reaction>
</comment>
<evidence type="ECO:0000313" key="17">
    <source>
        <dbReference type="EMBL" id="KEZ45345.1"/>
    </source>
</evidence>
<dbReference type="Gene3D" id="2.60.200.20">
    <property type="match status" value="1"/>
</dbReference>
<dbReference type="SMART" id="SM00240">
    <property type="entry name" value="FHA"/>
    <property type="match status" value="1"/>
</dbReference>
<dbReference type="SMART" id="SM00184">
    <property type="entry name" value="RING"/>
    <property type="match status" value="1"/>
</dbReference>
<evidence type="ECO:0000313" key="18">
    <source>
        <dbReference type="Proteomes" id="UP000028545"/>
    </source>
</evidence>
<evidence type="ECO:0000256" key="6">
    <source>
        <dbReference type="ARBA" id="ARBA00022723"/>
    </source>
</evidence>
<feature type="compositionally biased region" description="Polar residues" evidence="14">
    <location>
        <begin position="153"/>
        <end position="162"/>
    </location>
</feature>
<proteinExistence type="inferred from homology"/>
<dbReference type="GO" id="GO:0097271">
    <property type="term" value="P:protein localization to bud neck"/>
    <property type="evidence" value="ECO:0007669"/>
    <property type="project" value="UniProtKB-ARBA"/>
</dbReference>
<protein>
    <recommendedName>
        <fullName evidence="3">RING-type E3 ubiquitin transferase</fullName>
        <ecNumber evidence="3">2.3.2.27</ecNumber>
    </recommendedName>
    <alternativeName>
        <fullName evidence="12">Checkpoint forkhead associated with RING domains-containing protein 1</fullName>
    </alternativeName>
</protein>
<keyword evidence="9" id="KW-0862">Zinc</keyword>
<dbReference type="HOGENOM" id="CLU_017542_0_0_1"/>
<comment type="caution">
    <text evidence="17">The sequence shown here is derived from an EMBL/GenBank/DDBJ whole genome shotgun (WGS) entry which is preliminary data.</text>
</comment>
<name>A0A084GDD3_PSEDA</name>
<dbReference type="InterPro" id="IPR001841">
    <property type="entry name" value="Znf_RING"/>
</dbReference>
<dbReference type="GO" id="GO:0051865">
    <property type="term" value="P:protein autoubiquitination"/>
    <property type="evidence" value="ECO:0007669"/>
    <property type="project" value="UniProtKB-ARBA"/>
</dbReference>
<evidence type="ECO:0000256" key="8">
    <source>
        <dbReference type="ARBA" id="ARBA00022786"/>
    </source>
</evidence>
<dbReference type="InterPro" id="IPR000253">
    <property type="entry name" value="FHA_dom"/>
</dbReference>
<dbReference type="GO" id="GO:0000921">
    <property type="term" value="P:septin ring assembly"/>
    <property type="evidence" value="ECO:0007669"/>
    <property type="project" value="UniProtKB-ARBA"/>
</dbReference>
<evidence type="ECO:0000256" key="9">
    <source>
        <dbReference type="ARBA" id="ARBA00022833"/>
    </source>
</evidence>
<dbReference type="AlphaFoldDB" id="A0A084GDD3"/>
<accession>A0A084GDD3</accession>
<evidence type="ECO:0000256" key="10">
    <source>
        <dbReference type="ARBA" id="ARBA00023306"/>
    </source>
</evidence>
<dbReference type="InterPro" id="IPR008984">
    <property type="entry name" value="SMAD_FHA_dom_sf"/>
</dbReference>
<evidence type="ECO:0000256" key="1">
    <source>
        <dbReference type="ARBA" id="ARBA00000900"/>
    </source>
</evidence>